<dbReference type="PANTHER" id="PTHR17490">
    <property type="entry name" value="SUA5"/>
    <property type="match status" value="1"/>
</dbReference>
<dbReference type="SUPFAM" id="SSF55821">
    <property type="entry name" value="YrdC/RibB"/>
    <property type="match status" value="1"/>
</dbReference>
<evidence type="ECO:0000256" key="11">
    <source>
        <dbReference type="ARBA" id="ARBA00048366"/>
    </source>
</evidence>
<evidence type="ECO:0000259" key="12">
    <source>
        <dbReference type="PROSITE" id="PS51163"/>
    </source>
</evidence>
<keyword evidence="7" id="KW-0548">Nucleotidyltransferase</keyword>
<evidence type="ECO:0000256" key="7">
    <source>
        <dbReference type="ARBA" id="ARBA00022695"/>
    </source>
</evidence>
<evidence type="ECO:0000256" key="3">
    <source>
        <dbReference type="ARBA" id="ARBA00012584"/>
    </source>
</evidence>
<keyword evidence="6" id="KW-0819">tRNA processing</keyword>
<evidence type="ECO:0000256" key="6">
    <source>
        <dbReference type="ARBA" id="ARBA00022694"/>
    </source>
</evidence>
<sequence>MQQRVAIDREDFNQALETLKAGGIILYPTDTIWGLGCDATNPEAVEKIFNLKGRDKGKSMIVLLGNDNQLQSYVQEIPDVAYELIDVSEKPLTIIYSNAKNLAANVVAEDGSVGIRVVNHPFCEQLIQRFRKPIVSTSANFSGQPSARNFAEIDPILIESVDYVVKFGQDDLTEGKASTIMKLDPSGKFEFIRK</sequence>
<dbReference type="Gene3D" id="3.90.870.10">
    <property type="entry name" value="DHBP synthase"/>
    <property type="match status" value="1"/>
</dbReference>
<comment type="subcellular location">
    <subcellularLocation>
        <location evidence="1">Cytoplasm</location>
    </subcellularLocation>
</comment>
<keyword evidence="9" id="KW-0067">ATP-binding</keyword>
<comment type="caution">
    <text evidence="13">The sequence shown here is derived from an EMBL/GenBank/DDBJ whole genome shotgun (WGS) entry which is preliminary data.</text>
</comment>
<keyword evidence="8" id="KW-0547">Nucleotide-binding</keyword>
<dbReference type="PROSITE" id="PS51163">
    <property type="entry name" value="YRDC"/>
    <property type="match status" value="1"/>
</dbReference>
<evidence type="ECO:0000256" key="2">
    <source>
        <dbReference type="ARBA" id="ARBA00007663"/>
    </source>
</evidence>
<proteinExistence type="inferred from homology"/>
<dbReference type="PANTHER" id="PTHR17490:SF16">
    <property type="entry name" value="THREONYLCARBAMOYL-AMP SYNTHASE"/>
    <property type="match status" value="1"/>
</dbReference>
<dbReference type="EMBL" id="BAAAZI010000004">
    <property type="protein sequence ID" value="GAA4133696.1"/>
    <property type="molecule type" value="Genomic_DNA"/>
</dbReference>
<feature type="domain" description="YrdC-like" evidence="12">
    <location>
        <begin position="9"/>
        <end position="194"/>
    </location>
</feature>
<dbReference type="EC" id="2.7.7.87" evidence="3"/>
<dbReference type="InterPro" id="IPR050156">
    <property type="entry name" value="TC-AMP_synthase_SUA5"/>
</dbReference>
<evidence type="ECO:0000256" key="10">
    <source>
        <dbReference type="ARBA" id="ARBA00029774"/>
    </source>
</evidence>
<name>A0ABP7YC07_9SPHI</name>
<dbReference type="InterPro" id="IPR006070">
    <property type="entry name" value="Sua5-like_dom"/>
</dbReference>
<organism evidence="13 14">
    <name type="scientific">Sphingobacterium kyonggiense</name>
    <dbReference type="NCBI Taxonomy" id="714075"/>
    <lineage>
        <taxon>Bacteria</taxon>
        <taxon>Pseudomonadati</taxon>
        <taxon>Bacteroidota</taxon>
        <taxon>Sphingobacteriia</taxon>
        <taxon>Sphingobacteriales</taxon>
        <taxon>Sphingobacteriaceae</taxon>
        <taxon>Sphingobacterium</taxon>
    </lineage>
</organism>
<evidence type="ECO:0000256" key="8">
    <source>
        <dbReference type="ARBA" id="ARBA00022741"/>
    </source>
</evidence>
<evidence type="ECO:0000256" key="5">
    <source>
        <dbReference type="ARBA" id="ARBA00022679"/>
    </source>
</evidence>
<accession>A0ABP7YC07</accession>
<evidence type="ECO:0000313" key="13">
    <source>
        <dbReference type="EMBL" id="GAA4133696.1"/>
    </source>
</evidence>
<comment type="catalytic activity">
    <reaction evidence="11">
        <text>L-threonine + hydrogencarbonate + ATP = L-threonylcarbamoyladenylate + diphosphate + H2O</text>
        <dbReference type="Rhea" id="RHEA:36407"/>
        <dbReference type="ChEBI" id="CHEBI:15377"/>
        <dbReference type="ChEBI" id="CHEBI:17544"/>
        <dbReference type="ChEBI" id="CHEBI:30616"/>
        <dbReference type="ChEBI" id="CHEBI:33019"/>
        <dbReference type="ChEBI" id="CHEBI:57926"/>
        <dbReference type="ChEBI" id="CHEBI:73682"/>
        <dbReference type="EC" id="2.7.7.87"/>
    </reaction>
</comment>
<dbReference type="Pfam" id="PF01300">
    <property type="entry name" value="Sua5_yciO_yrdC"/>
    <property type="match status" value="1"/>
</dbReference>
<dbReference type="InterPro" id="IPR017945">
    <property type="entry name" value="DHBP_synth_RibB-like_a/b_dom"/>
</dbReference>
<keyword evidence="4" id="KW-0963">Cytoplasm</keyword>
<keyword evidence="14" id="KW-1185">Reference proteome</keyword>
<dbReference type="NCBIfam" id="TIGR00057">
    <property type="entry name" value="L-threonylcarbamoyladenylate synthase"/>
    <property type="match status" value="1"/>
</dbReference>
<protein>
    <recommendedName>
        <fullName evidence="10">L-threonylcarbamoyladenylate synthase</fullName>
        <ecNumber evidence="3">2.7.7.87</ecNumber>
    </recommendedName>
    <alternativeName>
        <fullName evidence="10">L-threonylcarbamoyladenylate synthase</fullName>
    </alternativeName>
</protein>
<evidence type="ECO:0000256" key="1">
    <source>
        <dbReference type="ARBA" id="ARBA00004496"/>
    </source>
</evidence>
<gene>
    <name evidence="13" type="ORF">GCM10022216_05950</name>
</gene>
<evidence type="ECO:0000256" key="4">
    <source>
        <dbReference type="ARBA" id="ARBA00022490"/>
    </source>
</evidence>
<comment type="similarity">
    <text evidence="2">Belongs to the SUA5 family.</text>
</comment>
<reference evidence="14" key="1">
    <citation type="journal article" date="2019" name="Int. J. Syst. Evol. Microbiol.">
        <title>The Global Catalogue of Microorganisms (GCM) 10K type strain sequencing project: providing services to taxonomists for standard genome sequencing and annotation.</title>
        <authorList>
            <consortium name="The Broad Institute Genomics Platform"/>
            <consortium name="The Broad Institute Genome Sequencing Center for Infectious Disease"/>
            <person name="Wu L."/>
            <person name="Ma J."/>
        </authorList>
    </citation>
    <scope>NUCLEOTIDE SEQUENCE [LARGE SCALE GENOMIC DNA]</scope>
    <source>
        <strain evidence="14">JCM 16704</strain>
    </source>
</reference>
<dbReference type="Proteomes" id="UP001500101">
    <property type="component" value="Unassembled WGS sequence"/>
</dbReference>
<evidence type="ECO:0000313" key="14">
    <source>
        <dbReference type="Proteomes" id="UP001500101"/>
    </source>
</evidence>
<dbReference type="RefSeq" id="WP_344673194.1">
    <property type="nucleotide sequence ID" value="NZ_BAAAZI010000004.1"/>
</dbReference>
<evidence type="ECO:0000256" key="9">
    <source>
        <dbReference type="ARBA" id="ARBA00022840"/>
    </source>
</evidence>
<keyword evidence="5" id="KW-0808">Transferase</keyword>